<evidence type="ECO:0000313" key="3">
    <source>
        <dbReference type="RefSeq" id="XP_019055627.1"/>
    </source>
</evidence>
<organism evidence="2 3">
    <name type="scientific">Nelumbo nucifera</name>
    <name type="common">Sacred lotus</name>
    <dbReference type="NCBI Taxonomy" id="4432"/>
    <lineage>
        <taxon>Eukaryota</taxon>
        <taxon>Viridiplantae</taxon>
        <taxon>Streptophyta</taxon>
        <taxon>Embryophyta</taxon>
        <taxon>Tracheophyta</taxon>
        <taxon>Spermatophyta</taxon>
        <taxon>Magnoliopsida</taxon>
        <taxon>Proteales</taxon>
        <taxon>Nelumbonaceae</taxon>
        <taxon>Nelumbo</taxon>
    </lineage>
</organism>
<dbReference type="OrthoDB" id="1000646at2759"/>
<dbReference type="KEGG" id="nnu:109115746"/>
<dbReference type="InterPro" id="IPR013103">
    <property type="entry name" value="RVT_2"/>
</dbReference>
<dbReference type="RefSeq" id="XP_019055627.1">
    <property type="nucleotide sequence ID" value="XM_019200082.1"/>
</dbReference>
<dbReference type="Pfam" id="PF07727">
    <property type="entry name" value="RVT_2"/>
    <property type="match status" value="1"/>
</dbReference>
<keyword evidence="2" id="KW-1185">Reference proteome</keyword>
<dbReference type="STRING" id="4432.A0A1U8QAP1"/>
<reference evidence="3" key="1">
    <citation type="submission" date="2025-08" db="UniProtKB">
        <authorList>
            <consortium name="RefSeq"/>
        </authorList>
    </citation>
    <scope>IDENTIFICATION</scope>
</reference>
<feature type="domain" description="Reverse transcriptase Ty1/copia-type" evidence="1">
    <location>
        <begin position="62"/>
        <end position="140"/>
    </location>
</feature>
<dbReference type="InParanoid" id="A0A1U8QAP1"/>
<protein>
    <submittedName>
        <fullName evidence="3">Uncharacterized protein LOC109115746</fullName>
    </submittedName>
</protein>
<evidence type="ECO:0000313" key="2">
    <source>
        <dbReference type="Proteomes" id="UP000189703"/>
    </source>
</evidence>
<sequence>MTTRSKASRSAQALTATRHPLPLALFYDATTQEEEPSSYKQAAKSPHWCSAIAAEFYALLQNDTWELVTYDSFMNVVGSKWVFKIKRHPDGSIECYEAYLVMQGFTQVPGVDFIETFSPVVKSATVHTVLSLAVSCGWDIC</sequence>
<dbReference type="GeneID" id="109115746"/>
<dbReference type="AlphaFoldDB" id="A0A1U8QAP1"/>
<accession>A0A1U8QAP1</accession>
<dbReference type="Proteomes" id="UP000189703">
    <property type="component" value="Unplaced"/>
</dbReference>
<gene>
    <name evidence="3" type="primary">LOC109115746</name>
</gene>
<name>A0A1U8QAP1_NELNU</name>
<dbReference type="OMA" id="ECYEAYL"/>
<proteinExistence type="predicted"/>
<evidence type="ECO:0000259" key="1">
    <source>
        <dbReference type="Pfam" id="PF07727"/>
    </source>
</evidence>